<feature type="compositionally biased region" description="Basic and acidic residues" evidence="1">
    <location>
        <begin position="10"/>
        <end position="20"/>
    </location>
</feature>
<feature type="compositionally biased region" description="Acidic residues" evidence="1">
    <location>
        <begin position="54"/>
        <end position="72"/>
    </location>
</feature>
<name>A0A8H3UH88_VENIN</name>
<evidence type="ECO:0000256" key="1">
    <source>
        <dbReference type="SAM" id="MobiDB-lite"/>
    </source>
</evidence>
<dbReference type="Pfam" id="PF12298">
    <property type="entry name" value="Bot1p"/>
    <property type="match status" value="1"/>
</dbReference>
<evidence type="ECO:0000313" key="4">
    <source>
        <dbReference type="Proteomes" id="UP000433883"/>
    </source>
</evidence>
<evidence type="ECO:0000313" key="2">
    <source>
        <dbReference type="EMBL" id="KAE9970184.1"/>
    </source>
</evidence>
<proteinExistence type="predicted"/>
<dbReference type="Proteomes" id="UP000447873">
    <property type="component" value="Unassembled WGS sequence"/>
</dbReference>
<evidence type="ECO:0000313" key="3">
    <source>
        <dbReference type="EMBL" id="KAE9976392.1"/>
    </source>
</evidence>
<feature type="compositionally biased region" description="Basic and acidic residues" evidence="1">
    <location>
        <begin position="76"/>
        <end position="105"/>
    </location>
</feature>
<evidence type="ECO:0008006" key="6">
    <source>
        <dbReference type="Google" id="ProtNLM"/>
    </source>
</evidence>
<dbReference type="PANTHER" id="PTHR28158:SF1">
    <property type="entry name" value="SMALL RIBOSOMAL SUBUNIT PROTEIN MS45"/>
    <property type="match status" value="1"/>
</dbReference>
<dbReference type="InterPro" id="IPR021036">
    <property type="entry name" value="Ribosomal_mS45"/>
</dbReference>
<accession>A0A8H3UH88</accession>
<dbReference type="PANTHER" id="PTHR28158">
    <property type="entry name" value="37S RIBOSOMAL PROTEIN S35, MITOCHONDRIAL"/>
    <property type="match status" value="1"/>
</dbReference>
<sequence length="363" mass="41141">MLSWLNQAGKEFKVPRDDRTPMYLGGLNSLARFEENKASNAAAAAKGQEGSVDPQEETEENDNDDPNVEGEGFDPSQKERRDAEGRTGELEERGKHGVPDEEKRPIGPSELTPFPLNRAFSSQPVLSEKLRELIYLKAVDDKMSIRRISADSGVTMERVAAVIRMKQMERDWVKQKKPLAAVYSRTVLGMLPRTEMWPKQRFDRLTRKPIPIKWHEPVNDLPVHPATTQQVFHPVAESRAFTRADAGRAFHPDLLSADERVPHPEMIQIEKFVGTSPSTPELAAFKRQLAAADKEAADKYLERKKKREEKVQVYQGQKYDFRFQDVSVDSVGKDGRSRAGVGWRYGMPHEDRKPGQVKIPTSV</sequence>
<dbReference type="GO" id="GO:0005763">
    <property type="term" value="C:mitochondrial small ribosomal subunit"/>
    <property type="evidence" value="ECO:0007669"/>
    <property type="project" value="TreeGrafter"/>
</dbReference>
<dbReference type="AlphaFoldDB" id="A0A8H3UH88"/>
<protein>
    <recommendedName>
        <fullName evidence="6">Eukaryotic mitochondrial regulator protein-domain-containing protein</fullName>
    </recommendedName>
</protein>
<gene>
    <name evidence="2" type="ORF">BLS_005028</name>
    <name evidence="3" type="ORF">EG328_002661</name>
</gene>
<dbReference type="EMBL" id="WNWS01000175">
    <property type="protein sequence ID" value="KAE9976392.1"/>
    <property type="molecule type" value="Genomic_DNA"/>
</dbReference>
<dbReference type="OrthoDB" id="10052321at2759"/>
<comment type="caution">
    <text evidence="2">The sequence shown here is derived from an EMBL/GenBank/DDBJ whole genome shotgun (WGS) entry which is preliminary data.</text>
</comment>
<organism evidence="2 4">
    <name type="scientific">Venturia inaequalis</name>
    <name type="common">Apple scab fungus</name>
    <dbReference type="NCBI Taxonomy" id="5025"/>
    <lineage>
        <taxon>Eukaryota</taxon>
        <taxon>Fungi</taxon>
        <taxon>Dikarya</taxon>
        <taxon>Ascomycota</taxon>
        <taxon>Pezizomycotina</taxon>
        <taxon>Dothideomycetes</taxon>
        <taxon>Pleosporomycetidae</taxon>
        <taxon>Venturiales</taxon>
        <taxon>Venturiaceae</taxon>
        <taxon>Venturia</taxon>
    </lineage>
</organism>
<dbReference type="Proteomes" id="UP000433883">
    <property type="component" value="Unassembled WGS sequence"/>
</dbReference>
<feature type="compositionally biased region" description="Low complexity" evidence="1">
    <location>
        <begin position="38"/>
        <end position="51"/>
    </location>
</feature>
<dbReference type="GO" id="GO:0003735">
    <property type="term" value="F:structural constituent of ribosome"/>
    <property type="evidence" value="ECO:0007669"/>
    <property type="project" value="TreeGrafter"/>
</dbReference>
<dbReference type="GO" id="GO:0032543">
    <property type="term" value="P:mitochondrial translation"/>
    <property type="evidence" value="ECO:0007669"/>
    <property type="project" value="TreeGrafter"/>
</dbReference>
<evidence type="ECO:0000313" key="5">
    <source>
        <dbReference type="Proteomes" id="UP000447873"/>
    </source>
</evidence>
<dbReference type="EMBL" id="WNWQ01000338">
    <property type="protein sequence ID" value="KAE9970184.1"/>
    <property type="molecule type" value="Genomic_DNA"/>
</dbReference>
<feature type="region of interest" description="Disordered" evidence="1">
    <location>
        <begin position="38"/>
        <end position="115"/>
    </location>
</feature>
<reference evidence="2 4" key="1">
    <citation type="submission" date="2019-11" db="EMBL/GenBank/DDBJ databases">
        <title>Venturia inaequalis Genome Resource.</title>
        <authorList>
            <person name="Lichtner F.J."/>
        </authorList>
    </citation>
    <scope>NUCLEOTIDE SEQUENCE [LARGE SCALE GENOMIC DNA]</scope>
    <source>
        <strain evidence="3 5">120213</strain>
        <strain evidence="2">Bline_iso_100314</strain>
    </source>
</reference>
<feature type="region of interest" description="Disordered" evidence="1">
    <location>
        <begin position="1"/>
        <end position="24"/>
    </location>
</feature>
<feature type="region of interest" description="Disordered" evidence="1">
    <location>
        <begin position="330"/>
        <end position="363"/>
    </location>
</feature>